<protein>
    <submittedName>
        <fullName evidence="3">Uncharacterized protein</fullName>
    </submittedName>
</protein>
<comment type="caution">
    <text evidence="3">The sequence shown here is derived from an EMBL/GenBank/DDBJ whole genome shotgun (WGS) entry which is preliminary data.</text>
</comment>
<evidence type="ECO:0000313" key="3">
    <source>
        <dbReference type="EMBL" id="MBA0125431.1"/>
    </source>
</evidence>
<feature type="transmembrane region" description="Helical" evidence="2">
    <location>
        <begin position="167"/>
        <end position="195"/>
    </location>
</feature>
<evidence type="ECO:0000313" key="4">
    <source>
        <dbReference type="Proteomes" id="UP000582974"/>
    </source>
</evidence>
<proteinExistence type="predicted"/>
<name>A0A838A9K6_9PSEU</name>
<accession>A0A838A9K6</accession>
<feature type="transmembrane region" description="Helical" evidence="2">
    <location>
        <begin position="119"/>
        <end position="143"/>
    </location>
</feature>
<dbReference type="RefSeq" id="WP_180892221.1">
    <property type="nucleotide sequence ID" value="NZ_JACCKD010000002.1"/>
</dbReference>
<keyword evidence="2" id="KW-0812">Transmembrane</keyword>
<reference evidence="3 4" key="1">
    <citation type="submission" date="2020-07" db="EMBL/GenBank/DDBJ databases">
        <title>Genome of Haloechinothrix sp.</title>
        <authorList>
            <person name="Tang S.-K."/>
            <person name="Yang L."/>
            <person name="Zhu W.-Y."/>
        </authorList>
    </citation>
    <scope>NUCLEOTIDE SEQUENCE [LARGE SCALE GENOMIC DNA]</scope>
    <source>
        <strain evidence="3 4">YIM 98757</strain>
    </source>
</reference>
<organism evidence="3 4">
    <name type="scientific">Haloechinothrix aidingensis</name>
    <dbReference type="NCBI Taxonomy" id="2752311"/>
    <lineage>
        <taxon>Bacteria</taxon>
        <taxon>Bacillati</taxon>
        <taxon>Actinomycetota</taxon>
        <taxon>Actinomycetes</taxon>
        <taxon>Pseudonocardiales</taxon>
        <taxon>Pseudonocardiaceae</taxon>
        <taxon>Haloechinothrix</taxon>
    </lineage>
</organism>
<dbReference type="Proteomes" id="UP000582974">
    <property type="component" value="Unassembled WGS sequence"/>
</dbReference>
<feature type="compositionally biased region" description="Pro residues" evidence="1">
    <location>
        <begin position="216"/>
        <end position="233"/>
    </location>
</feature>
<keyword evidence="4" id="KW-1185">Reference proteome</keyword>
<evidence type="ECO:0000256" key="1">
    <source>
        <dbReference type="SAM" id="MobiDB-lite"/>
    </source>
</evidence>
<gene>
    <name evidence="3" type="ORF">H0B56_07745</name>
</gene>
<dbReference type="EMBL" id="JACCKD010000002">
    <property type="protein sequence ID" value="MBA0125431.1"/>
    <property type="molecule type" value="Genomic_DNA"/>
</dbReference>
<evidence type="ECO:0000256" key="2">
    <source>
        <dbReference type="SAM" id="Phobius"/>
    </source>
</evidence>
<keyword evidence="2" id="KW-0472">Membrane</keyword>
<sequence>MSYPQYPAQGGYPAMPAYPGYTDAEPPASGGTAITAGVLACLGGVFAAWGAVQAFMLSAMSVEMFDAELTAGERARVESAIPGWTQAAGFIGGSVQLVIVGLLIGGAVLLFMKKAAGRWMVASGCVLVILSSIVSFILTWVVLDSMVEEFAGQGSSTGAPAQEAESVLGAAMVVGGVAMFFVLLPAIVTLILALVRPTRRWCEQGTKPVTANMPPYGAPPPYPGYPPQQPMTPDPYSQRPE</sequence>
<feature type="transmembrane region" description="Helical" evidence="2">
    <location>
        <begin position="33"/>
        <end position="56"/>
    </location>
</feature>
<keyword evidence="2" id="KW-1133">Transmembrane helix</keyword>
<dbReference type="AlphaFoldDB" id="A0A838A9K6"/>
<feature type="transmembrane region" description="Helical" evidence="2">
    <location>
        <begin position="87"/>
        <end position="112"/>
    </location>
</feature>
<feature type="region of interest" description="Disordered" evidence="1">
    <location>
        <begin position="209"/>
        <end position="241"/>
    </location>
</feature>